<dbReference type="RefSeq" id="WP_002702307.1">
    <property type="nucleotide sequence ID" value="NZ_AGRW01000030.1"/>
</dbReference>
<reference evidence="2 3" key="1">
    <citation type="submission" date="2011-09" db="EMBL/GenBank/DDBJ databases">
        <title>The draft genome of Treponema saccharophilum DSM 2985.</title>
        <authorList>
            <consortium name="US DOE Joint Genome Institute (JGI-PGF)"/>
            <person name="Lucas S."/>
            <person name="Copeland A."/>
            <person name="Lapidus A."/>
            <person name="Glavina del Rio T."/>
            <person name="Dalin E."/>
            <person name="Tice H."/>
            <person name="Bruce D."/>
            <person name="Goodwin L."/>
            <person name="Pitluck S."/>
            <person name="Peters L."/>
            <person name="Kyrpides N."/>
            <person name="Mavromatis K."/>
            <person name="Ivanova N."/>
            <person name="Markowitz V."/>
            <person name="Cheng J.-F."/>
            <person name="Hugenholtz P."/>
            <person name="Woyke T."/>
            <person name="Wu D."/>
            <person name="Gronow S."/>
            <person name="Wellnitz S."/>
            <person name="Brambilla E."/>
            <person name="Klenk H.-P."/>
            <person name="Eisen J.A."/>
        </authorList>
    </citation>
    <scope>NUCLEOTIDE SEQUENCE [LARGE SCALE GENOMIC DNA]</scope>
    <source>
        <strain evidence="2 3">DSM 2985</strain>
    </source>
</reference>
<dbReference type="Proteomes" id="UP000003571">
    <property type="component" value="Unassembled WGS sequence"/>
</dbReference>
<comment type="caution">
    <text evidence="2">The sequence shown here is derived from an EMBL/GenBank/DDBJ whole genome shotgun (WGS) entry which is preliminary data.</text>
</comment>
<protein>
    <submittedName>
        <fullName evidence="2">Peptidase-like protein</fullName>
    </submittedName>
</protein>
<dbReference type="STRING" id="907348.TresaDRAFT_2299"/>
<proteinExistence type="predicted"/>
<sequence>MNRFFAKTALALSALMLFSCASTPKESVSADEAIVGVSVIGTIGMDGSKPRAIVVEYNCDLTGAKLDLSTFAIWDYGLSLSEKDLNSGKDAGTYCRR</sequence>
<dbReference type="PROSITE" id="PS51257">
    <property type="entry name" value="PROKAR_LIPOPROTEIN"/>
    <property type="match status" value="1"/>
</dbReference>
<keyword evidence="1" id="KW-0732">Signal</keyword>
<evidence type="ECO:0000256" key="1">
    <source>
        <dbReference type="SAM" id="SignalP"/>
    </source>
</evidence>
<evidence type="ECO:0000313" key="3">
    <source>
        <dbReference type="Proteomes" id="UP000003571"/>
    </source>
</evidence>
<name>H7EHT3_9SPIR</name>
<feature type="signal peptide" evidence="1">
    <location>
        <begin position="1"/>
        <end position="21"/>
    </location>
</feature>
<gene>
    <name evidence="2" type="ORF">TresaDRAFT_2299</name>
</gene>
<organism evidence="2 3">
    <name type="scientific">Treponema saccharophilum DSM 2985</name>
    <dbReference type="NCBI Taxonomy" id="907348"/>
    <lineage>
        <taxon>Bacteria</taxon>
        <taxon>Pseudomonadati</taxon>
        <taxon>Spirochaetota</taxon>
        <taxon>Spirochaetia</taxon>
        <taxon>Spirochaetales</taxon>
        <taxon>Treponemataceae</taxon>
        <taxon>Treponema</taxon>
    </lineage>
</organism>
<accession>H7EHT3</accession>
<feature type="chain" id="PRO_5003608683" evidence="1">
    <location>
        <begin position="22"/>
        <end position="97"/>
    </location>
</feature>
<evidence type="ECO:0000313" key="2">
    <source>
        <dbReference type="EMBL" id="EIC02873.1"/>
    </source>
</evidence>
<dbReference type="PATRIC" id="fig|907348.3.peg.360"/>
<dbReference type="EMBL" id="AGRW01000030">
    <property type="protein sequence ID" value="EIC02873.1"/>
    <property type="molecule type" value="Genomic_DNA"/>
</dbReference>
<dbReference type="AlphaFoldDB" id="H7EHT3"/>
<keyword evidence="3" id="KW-1185">Reference proteome</keyword>